<dbReference type="SUPFAM" id="SSF47576">
    <property type="entry name" value="Calponin-homology domain, CH-domain"/>
    <property type="match status" value="1"/>
</dbReference>
<dbReference type="Proteomes" id="UP000001593">
    <property type="component" value="Unassembled WGS sequence"/>
</dbReference>
<dbReference type="KEGG" id="nve:5518795"/>
<accession>A7RPB8</accession>
<dbReference type="InterPro" id="IPR036872">
    <property type="entry name" value="CH_dom_sf"/>
</dbReference>
<dbReference type="EMBL" id="DS469525">
    <property type="protein sequence ID" value="EDO46658.1"/>
    <property type="molecule type" value="Genomic_DNA"/>
</dbReference>
<dbReference type="GO" id="GO:0015629">
    <property type="term" value="C:actin cytoskeleton"/>
    <property type="evidence" value="ECO:0000318"/>
    <property type="project" value="GO_Central"/>
</dbReference>
<dbReference type="STRING" id="45351.A7RPB8"/>
<evidence type="ECO:0000259" key="2">
    <source>
        <dbReference type="PROSITE" id="PS50021"/>
    </source>
</evidence>
<dbReference type="AlphaFoldDB" id="A7RPB8"/>
<evidence type="ECO:0000313" key="4">
    <source>
        <dbReference type="Proteomes" id="UP000001593"/>
    </source>
</evidence>
<feature type="domain" description="Calponin-homology (CH)" evidence="2">
    <location>
        <begin position="24"/>
        <end position="132"/>
    </location>
</feature>
<feature type="compositionally biased region" description="Basic and acidic residues" evidence="1">
    <location>
        <begin position="145"/>
        <end position="160"/>
    </location>
</feature>
<dbReference type="eggNOG" id="KOG2046">
    <property type="taxonomic scope" value="Eukaryota"/>
</dbReference>
<dbReference type="Gene3D" id="1.10.418.10">
    <property type="entry name" value="Calponin-like domain"/>
    <property type="match status" value="1"/>
</dbReference>
<proteinExistence type="predicted"/>
<dbReference type="InterPro" id="IPR003096">
    <property type="entry name" value="SM22_calponin"/>
</dbReference>
<dbReference type="PANTHER" id="PTHR47385">
    <property type="entry name" value="CALPONIN"/>
    <property type="match status" value="1"/>
</dbReference>
<dbReference type="InParanoid" id="A7RPB8"/>
<dbReference type="GO" id="GO:0007015">
    <property type="term" value="P:actin filament organization"/>
    <property type="evidence" value="ECO:0000318"/>
    <property type="project" value="GO_Central"/>
</dbReference>
<name>A7RPB8_NEMVE</name>
<feature type="region of interest" description="Disordered" evidence="1">
    <location>
        <begin position="145"/>
        <end position="171"/>
    </location>
</feature>
<dbReference type="FunCoup" id="A7RPB8">
    <property type="interactions" value="523"/>
</dbReference>
<dbReference type="PANTHER" id="PTHR47385:SF14">
    <property type="entry name" value="TRANSGELIN"/>
    <property type="match status" value="1"/>
</dbReference>
<sequence length="171" mass="18884">MANKPRGYGFSAEAAKKIDSKYDPTKEEEARKWIDTVLGESIFGENGGVDTVHQTLKDGQVLCRLANRLGGDLKINQQKMPFKQMENIGNFLSFIENNLGVAKNDLFQTVDLYEKSNMWNVICCIHAVGRRAAAKGLDVPVLGPKEADANPRQFSEEQLRAGEGILTKQAG</sequence>
<dbReference type="OrthoDB" id="21595at2759"/>
<evidence type="ECO:0000313" key="3">
    <source>
        <dbReference type="EMBL" id="EDO46658.1"/>
    </source>
</evidence>
<keyword evidence="4" id="KW-1185">Reference proteome</keyword>
<dbReference type="HOGENOM" id="CLU_055232_1_0_1"/>
<dbReference type="OMA" id="MILVEWI"/>
<dbReference type="GO" id="GO:0051015">
    <property type="term" value="F:actin filament binding"/>
    <property type="evidence" value="ECO:0000318"/>
    <property type="project" value="GO_Central"/>
</dbReference>
<gene>
    <name evidence="3" type="ORF">NEMVEDRAFT_v1g88915</name>
</gene>
<organism evidence="3 4">
    <name type="scientific">Nematostella vectensis</name>
    <name type="common">Starlet sea anemone</name>
    <dbReference type="NCBI Taxonomy" id="45351"/>
    <lineage>
        <taxon>Eukaryota</taxon>
        <taxon>Metazoa</taxon>
        <taxon>Cnidaria</taxon>
        <taxon>Anthozoa</taxon>
        <taxon>Hexacorallia</taxon>
        <taxon>Actiniaria</taxon>
        <taxon>Edwardsiidae</taxon>
        <taxon>Nematostella</taxon>
    </lineage>
</organism>
<dbReference type="Pfam" id="PF00307">
    <property type="entry name" value="CH"/>
    <property type="match status" value="1"/>
</dbReference>
<evidence type="ECO:0000256" key="1">
    <source>
        <dbReference type="SAM" id="MobiDB-lite"/>
    </source>
</evidence>
<reference evidence="3 4" key="1">
    <citation type="journal article" date="2007" name="Science">
        <title>Sea anemone genome reveals ancestral eumetazoan gene repertoire and genomic organization.</title>
        <authorList>
            <person name="Putnam N.H."/>
            <person name="Srivastava M."/>
            <person name="Hellsten U."/>
            <person name="Dirks B."/>
            <person name="Chapman J."/>
            <person name="Salamov A."/>
            <person name="Terry A."/>
            <person name="Shapiro H."/>
            <person name="Lindquist E."/>
            <person name="Kapitonov V.V."/>
            <person name="Jurka J."/>
            <person name="Genikhovich G."/>
            <person name="Grigoriev I.V."/>
            <person name="Lucas S.M."/>
            <person name="Steele R.E."/>
            <person name="Finnerty J.R."/>
            <person name="Technau U."/>
            <person name="Martindale M.Q."/>
            <person name="Rokhsar D.S."/>
        </authorList>
    </citation>
    <scope>NUCLEOTIDE SEQUENCE [LARGE SCALE GENOMIC DNA]</scope>
    <source>
        <strain evidence="4">CH2 X CH6</strain>
    </source>
</reference>
<dbReference type="InterPro" id="IPR001715">
    <property type="entry name" value="CH_dom"/>
</dbReference>
<dbReference type="PRINTS" id="PR00888">
    <property type="entry name" value="SM22CALPONIN"/>
</dbReference>
<protein>
    <recommendedName>
        <fullName evidence="2">Calponin-homology (CH) domain-containing protein</fullName>
    </recommendedName>
</protein>
<dbReference type="PhylomeDB" id="A7RPB8"/>
<feature type="non-terminal residue" evidence="3">
    <location>
        <position position="171"/>
    </location>
</feature>
<dbReference type="SMART" id="SM00033">
    <property type="entry name" value="CH"/>
    <property type="match status" value="1"/>
</dbReference>
<dbReference type="InterPro" id="IPR050606">
    <property type="entry name" value="Calponin-like"/>
</dbReference>
<dbReference type="PROSITE" id="PS50021">
    <property type="entry name" value="CH"/>
    <property type="match status" value="1"/>
</dbReference>